<dbReference type="STRING" id="926561.GCA_000379025_00842"/>
<dbReference type="Gene3D" id="2.40.160.60">
    <property type="entry name" value="Outer membrane protein transport protein (OMPP1/FadL/TodX)"/>
    <property type="match status" value="1"/>
</dbReference>
<dbReference type="RefSeq" id="WP_134114370.1">
    <property type="nucleotide sequence ID" value="NZ_SOEG01000001.1"/>
</dbReference>
<reference evidence="1 2" key="1">
    <citation type="submission" date="2019-03" db="EMBL/GenBank/DDBJ databases">
        <title>Subsurface microbial communities from deep shales in Ohio and West Virginia, USA.</title>
        <authorList>
            <person name="Wrighton K."/>
        </authorList>
    </citation>
    <scope>NUCLEOTIDE SEQUENCE [LARGE SCALE GENOMIC DNA]</scope>
    <source>
        <strain evidence="1 2">MSL 6dP</strain>
    </source>
</reference>
<dbReference type="AlphaFoldDB" id="A0A4R8HRU0"/>
<proteinExistence type="predicted"/>
<dbReference type="EMBL" id="SOEG01000001">
    <property type="protein sequence ID" value="TDX59317.1"/>
    <property type="molecule type" value="Genomic_DNA"/>
</dbReference>
<comment type="caution">
    <text evidence="1">The sequence shown here is derived from an EMBL/GenBank/DDBJ whole genome shotgun (WGS) entry which is preliminary data.</text>
</comment>
<dbReference type="SUPFAM" id="SSF56935">
    <property type="entry name" value="Porins"/>
    <property type="match status" value="1"/>
</dbReference>
<organism evidence="1 2">
    <name type="scientific">Orenia marismortui</name>
    <dbReference type="NCBI Taxonomy" id="46469"/>
    <lineage>
        <taxon>Bacteria</taxon>
        <taxon>Bacillati</taxon>
        <taxon>Bacillota</taxon>
        <taxon>Clostridia</taxon>
        <taxon>Halanaerobiales</taxon>
        <taxon>Halobacteroidaceae</taxon>
        <taxon>Orenia</taxon>
    </lineage>
</organism>
<evidence type="ECO:0000313" key="1">
    <source>
        <dbReference type="EMBL" id="TDX59317.1"/>
    </source>
</evidence>
<dbReference type="Proteomes" id="UP000295832">
    <property type="component" value="Unassembled WGS sequence"/>
</dbReference>
<sequence>MKKSSIIVILVLTLLTMNNSLVGATSNRIKVLGGLEGIIADEATDIKLNPAQLYNIEENKMFLDFNLSLSKDEDEDYYNDASDGEEGRHKYKSDRIGILASPTFVYRLSKDNVLSLELGLDSYNSDRSRIWETRDLESGDILSKDKSEDELERDIYSLGLADAIKINKKLVLGVSLGMVYNKEIDKDYDEDYDSDQIYNDIDIDKDKATQKHFDLSSGFIYRLSDDSTLDGSISTWKIEKGDSNDKVKFQDNFSLFIRKVKELNSKSNLVLLGEIKQSKVESAYFGDKNLSQKLAIGQNINYKDTLLAYAFELEHSKDEELGYLEEFEETTSINLKWGVEKEVTDKLTVRIGDSCEMFRNIKSKYHYRDYDSKEFSLPSIKTVNIGLGYKYDELTTIDLSYTPEMNIGEREDDDEDSNGQTERFDMEFGLSVTRKF</sequence>
<accession>A0A4R8HRU0</accession>
<keyword evidence="2" id="KW-1185">Reference proteome</keyword>
<evidence type="ECO:0000313" key="2">
    <source>
        <dbReference type="Proteomes" id="UP000295832"/>
    </source>
</evidence>
<gene>
    <name evidence="1" type="ORF">C7959_101205</name>
</gene>
<protein>
    <submittedName>
        <fullName evidence="1">Long-subunit fatty acid transport protein</fullName>
    </submittedName>
</protein>
<name>A0A4R8HRU0_9FIRM</name>